<reference evidence="2 3" key="1">
    <citation type="submission" date="2021-01" db="EMBL/GenBank/DDBJ databases">
        <title>Belnapia mucosa sp. nov. and Belnapia arida sp. nov., isolated from the Tabernas Desert (Almeria, Spain).</title>
        <authorList>
            <person name="Molina-Menor E."/>
            <person name="Vidal-Verdu A."/>
            <person name="Calonge A."/>
            <person name="Satari L."/>
            <person name="Pereto Magraner J."/>
            <person name="Porcar Miralles M."/>
        </authorList>
    </citation>
    <scope>NUCLEOTIDE SEQUENCE [LARGE SCALE GENOMIC DNA]</scope>
    <source>
        <strain evidence="2 3">T6</strain>
    </source>
</reference>
<evidence type="ECO:0000256" key="1">
    <source>
        <dbReference type="SAM" id="MobiDB-lite"/>
    </source>
</evidence>
<dbReference type="SUPFAM" id="SSF51445">
    <property type="entry name" value="(Trans)glycosidases"/>
    <property type="match status" value="1"/>
</dbReference>
<dbReference type="PANTHER" id="PTHR12631:SF10">
    <property type="entry name" value="BETA-XYLOSIDASE-LIKE PROTEIN-RELATED"/>
    <property type="match status" value="1"/>
</dbReference>
<proteinExistence type="predicted"/>
<keyword evidence="3" id="KW-1185">Reference proteome</keyword>
<dbReference type="Gene3D" id="3.20.20.80">
    <property type="entry name" value="Glycosidases"/>
    <property type="match status" value="1"/>
</dbReference>
<name>A0ABS1V4Q0_9PROT</name>
<evidence type="ECO:0000313" key="3">
    <source>
        <dbReference type="Proteomes" id="UP000606490"/>
    </source>
</evidence>
<dbReference type="Proteomes" id="UP000606490">
    <property type="component" value="Unassembled WGS sequence"/>
</dbReference>
<dbReference type="InterPro" id="IPR017853">
    <property type="entry name" value="GH"/>
</dbReference>
<feature type="region of interest" description="Disordered" evidence="1">
    <location>
        <begin position="393"/>
        <end position="415"/>
    </location>
</feature>
<evidence type="ECO:0000313" key="2">
    <source>
        <dbReference type="EMBL" id="MBL6456671.1"/>
    </source>
</evidence>
<comment type="caution">
    <text evidence="2">The sequence shown here is derived from an EMBL/GenBank/DDBJ whole genome shotgun (WGS) entry which is preliminary data.</text>
</comment>
<dbReference type="InterPro" id="IPR051923">
    <property type="entry name" value="Glycosyl_Hydrolase_39"/>
</dbReference>
<dbReference type="RefSeq" id="WP_202826388.1">
    <property type="nucleotide sequence ID" value="NZ_JAEUXJ010000005.1"/>
</dbReference>
<evidence type="ECO:0008006" key="4">
    <source>
        <dbReference type="Google" id="ProtNLM"/>
    </source>
</evidence>
<accession>A0ABS1V4Q0</accession>
<protein>
    <recommendedName>
        <fullName evidence="4">Glycoside hydrolase family 5 domain-containing protein</fullName>
    </recommendedName>
</protein>
<sequence length="437" mass="45982">MAGALLACAAAQAQPAPPPNRLLAILGGAGGGEAGGLGSGFGVNIHFTAGRRQDLERIRALGMRVVRTDLLWASVETQAGLYDWSRTDALLADAEAAGLIPLLILAYSNPLYVAREPGRPDTPSMAWAAPVTGPARDAYLAFVEAAVARYRGRAIWEVWNEPDINFGQPVNRPAYIELAQQACQRIRALEPAAAVLGPASASLGSPFLRDFAAADRAGCFDGLSVHPYREEAPEGVLADWVRLRGLIARHRPPGPDRVPLLPVAGEWGYASVGGAGAEQRQADYALRIPLLSLVAGIPLTILYDWQNDGPDPDDREANFGLVDFHGAPKPAHAALAGLQDGLKGLRYLGRVSTRRPADFVLAFGRGKQAEALVAWTTSSMPAERVAIEEGACLEPPPAGPAAADTGCRPEGLGGLSGRLPRLTASPVVVALPLRGPD</sequence>
<gene>
    <name evidence="2" type="ORF">JMJ55_15150</name>
</gene>
<dbReference type="EMBL" id="JAEUXJ010000005">
    <property type="protein sequence ID" value="MBL6456671.1"/>
    <property type="molecule type" value="Genomic_DNA"/>
</dbReference>
<organism evidence="2 3">
    <name type="scientific">Belnapia mucosa</name>
    <dbReference type="NCBI Taxonomy" id="2804532"/>
    <lineage>
        <taxon>Bacteria</taxon>
        <taxon>Pseudomonadati</taxon>
        <taxon>Pseudomonadota</taxon>
        <taxon>Alphaproteobacteria</taxon>
        <taxon>Acetobacterales</taxon>
        <taxon>Roseomonadaceae</taxon>
        <taxon>Belnapia</taxon>
    </lineage>
</organism>
<dbReference type="PANTHER" id="PTHR12631">
    <property type="entry name" value="ALPHA-L-IDURONIDASE"/>
    <property type="match status" value="1"/>
</dbReference>